<feature type="domain" description="SH3" evidence="10">
    <location>
        <begin position="185"/>
        <end position="247"/>
    </location>
</feature>
<evidence type="ECO:0000256" key="9">
    <source>
        <dbReference type="SAM" id="MobiDB-lite"/>
    </source>
</evidence>
<dbReference type="InterPro" id="IPR036028">
    <property type="entry name" value="SH3-like_dom_sf"/>
</dbReference>
<dbReference type="Pfam" id="PF13445">
    <property type="entry name" value="zf-RING_UBOX"/>
    <property type="match status" value="1"/>
</dbReference>
<keyword evidence="4 7" id="KW-0863">Zinc-finger</keyword>
<dbReference type="SMART" id="SM00326">
    <property type="entry name" value="SH3"/>
    <property type="match status" value="1"/>
</dbReference>
<evidence type="ECO:0000256" key="3">
    <source>
        <dbReference type="ARBA" id="ARBA00022723"/>
    </source>
</evidence>
<reference evidence="13" key="1">
    <citation type="submission" date="2025-08" db="UniProtKB">
        <authorList>
            <consortium name="RefSeq"/>
        </authorList>
    </citation>
    <scope>IDENTIFICATION</scope>
</reference>
<evidence type="ECO:0000256" key="6">
    <source>
        <dbReference type="ARBA" id="ARBA00022843"/>
    </source>
</evidence>
<dbReference type="CDD" id="cd11787">
    <property type="entry name" value="SH3_SH3RF_2"/>
    <property type="match status" value="1"/>
</dbReference>
<keyword evidence="2 8" id="KW-0728">SH3 domain</keyword>
<dbReference type="InterPro" id="IPR051435">
    <property type="entry name" value="RING_finger_E3_ubiq-ligases"/>
</dbReference>
<protein>
    <submittedName>
        <fullName evidence="13">E3 ubiquitin-protein ligase SH3RF2-like isoform X2</fullName>
    </submittedName>
</protein>
<dbReference type="PANTHER" id="PTHR22791:SF6">
    <property type="entry name" value="RING-TYPE DOMAIN-CONTAINING PROTEIN"/>
    <property type="match status" value="1"/>
</dbReference>
<feature type="region of interest" description="Disordered" evidence="9">
    <location>
        <begin position="99"/>
        <end position="182"/>
    </location>
</feature>
<keyword evidence="5" id="KW-0862">Zinc</keyword>
<proteinExistence type="inferred from homology"/>
<dbReference type="Proteomes" id="UP000515152">
    <property type="component" value="Chromosome 20"/>
</dbReference>
<evidence type="ECO:0000256" key="7">
    <source>
        <dbReference type="PROSITE-ProRule" id="PRU00175"/>
    </source>
</evidence>
<feature type="domain" description="RING-type" evidence="11">
    <location>
        <begin position="12"/>
        <end position="53"/>
    </location>
</feature>
<evidence type="ECO:0000256" key="5">
    <source>
        <dbReference type="ARBA" id="ARBA00022833"/>
    </source>
</evidence>
<evidence type="ECO:0000259" key="11">
    <source>
        <dbReference type="PROSITE" id="PS50089"/>
    </source>
</evidence>
<dbReference type="GO" id="GO:0016567">
    <property type="term" value="P:protein ubiquitination"/>
    <property type="evidence" value="ECO:0007669"/>
    <property type="project" value="TreeGrafter"/>
</dbReference>
<dbReference type="Gene3D" id="2.30.30.40">
    <property type="entry name" value="SH3 Domains"/>
    <property type="match status" value="1"/>
</dbReference>
<dbReference type="AlphaFoldDB" id="A0A6P8ENA7"/>
<feature type="compositionally biased region" description="Basic and acidic residues" evidence="9">
    <location>
        <begin position="113"/>
        <end position="156"/>
    </location>
</feature>
<comment type="similarity">
    <text evidence="1">Belongs to the SH3RF family.</text>
</comment>
<gene>
    <name evidence="13" type="primary">LOC105902793</name>
</gene>
<keyword evidence="3" id="KW-0479">Metal-binding</keyword>
<dbReference type="SUPFAM" id="SSF50044">
    <property type="entry name" value="SH3-domain"/>
    <property type="match status" value="1"/>
</dbReference>
<sequence>MEDLALLDLLECPICLEPLDVTAKVLPCQHTFCKPCLQLQESSRSALRCPECRSPVAGTVEELPTNPLLVRLLEGLQDIPLGPAKDKGHVDRVTKDCAPCKGHQDTQSNQHTQELESDRLYSRTIVSREQRDKPGGLDMKSGDVIDEGRKENDNQRRSAHIKAGGGLRPANAVQQTDQSLPQPQQQLPLCTALYDFDVRELDPQHCKDCLTFFKGDVITVIRRVDDSWIEGKLGDRVGIVPLQFTEV</sequence>
<dbReference type="Pfam" id="PF14604">
    <property type="entry name" value="SH3_9"/>
    <property type="match status" value="1"/>
</dbReference>
<evidence type="ECO:0000256" key="2">
    <source>
        <dbReference type="ARBA" id="ARBA00022443"/>
    </source>
</evidence>
<organism evidence="12 13">
    <name type="scientific">Clupea harengus</name>
    <name type="common">Atlantic herring</name>
    <dbReference type="NCBI Taxonomy" id="7950"/>
    <lineage>
        <taxon>Eukaryota</taxon>
        <taxon>Metazoa</taxon>
        <taxon>Chordata</taxon>
        <taxon>Craniata</taxon>
        <taxon>Vertebrata</taxon>
        <taxon>Euteleostomi</taxon>
        <taxon>Actinopterygii</taxon>
        <taxon>Neopterygii</taxon>
        <taxon>Teleostei</taxon>
        <taxon>Clupei</taxon>
        <taxon>Clupeiformes</taxon>
        <taxon>Clupeoidei</taxon>
        <taxon>Clupeidae</taxon>
        <taxon>Clupea</taxon>
    </lineage>
</organism>
<dbReference type="PANTHER" id="PTHR22791">
    <property type="entry name" value="RING-TYPE DOMAIN-CONTAINING PROTEIN"/>
    <property type="match status" value="1"/>
</dbReference>
<evidence type="ECO:0000259" key="10">
    <source>
        <dbReference type="PROSITE" id="PS50002"/>
    </source>
</evidence>
<dbReference type="GeneID" id="105902793"/>
<dbReference type="SUPFAM" id="SSF57850">
    <property type="entry name" value="RING/U-box"/>
    <property type="match status" value="1"/>
</dbReference>
<accession>A0A6P8ENA7</accession>
<dbReference type="PROSITE" id="PS50002">
    <property type="entry name" value="SH3"/>
    <property type="match status" value="1"/>
</dbReference>
<keyword evidence="12" id="KW-1185">Reference proteome</keyword>
<evidence type="ECO:0000256" key="8">
    <source>
        <dbReference type="PROSITE-ProRule" id="PRU00192"/>
    </source>
</evidence>
<dbReference type="FunFam" id="3.30.40.10:FF:000077">
    <property type="entry name" value="E3 ubiquitin-protein ligase SH3RF1 isoform X1"/>
    <property type="match status" value="1"/>
</dbReference>
<dbReference type="Gene3D" id="3.30.40.10">
    <property type="entry name" value="Zinc/RING finger domain, C3HC4 (zinc finger)"/>
    <property type="match status" value="1"/>
</dbReference>
<dbReference type="GO" id="GO:0061630">
    <property type="term" value="F:ubiquitin protein ligase activity"/>
    <property type="evidence" value="ECO:0007669"/>
    <property type="project" value="TreeGrafter"/>
</dbReference>
<evidence type="ECO:0000256" key="1">
    <source>
        <dbReference type="ARBA" id="ARBA00008649"/>
    </source>
</evidence>
<evidence type="ECO:0000313" key="12">
    <source>
        <dbReference type="Proteomes" id="UP000515152"/>
    </source>
</evidence>
<dbReference type="InterPro" id="IPR001841">
    <property type="entry name" value="Znf_RING"/>
</dbReference>
<dbReference type="InterPro" id="IPR027370">
    <property type="entry name" value="Znf-RING_euk"/>
</dbReference>
<dbReference type="SMART" id="SM00184">
    <property type="entry name" value="RING"/>
    <property type="match status" value="1"/>
</dbReference>
<keyword evidence="6" id="KW-0832">Ubl conjugation</keyword>
<name>A0A6P8ENA7_CLUHA</name>
<dbReference type="InterPro" id="IPR001452">
    <property type="entry name" value="SH3_domain"/>
</dbReference>
<evidence type="ECO:0000313" key="13">
    <source>
        <dbReference type="RefSeq" id="XP_031413811.1"/>
    </source>
</evidence>
<dbReference type="PROSITE" id="PS00518">
    <property type="entry name" value="ZF_RING_1"/>
    <property type="match status" value="1"/>
</dbReference>
<dbReference type="GO" id="GO:0008270">
    <property type="term" value="F:zinc ion binding"/>
    <property type="evidence" value="ECO:0007669"/>
    <property type="project" value="UniProtKB-KW"/>
</dbReference>
<dbReference type="RefSeq" id="XP_031413811.1">
    <property type="nucleotide sequence ID" value="XM_031557951.2"/>
</dbReference>
<dbReference type="PROSITE" id="PS50089">
    <property type="entry name" value="ZF_RING_2"/>
    <property type="match status" value="1"/>
</dbReference>
<evidence type="ECO:0000256" key="4">
    <source>
        <dbReference type="ARBA" id="ARBA00022771"/>
    </source>
</evidence>
<dbReference type="InterPro" id="IPR017907">
    <property type="entry name" value="Znf_RING_CS"/>
</dbReference>
<dbReference type="InterPro" id="IPR013083">
    <property type="entry name" value="Znf_RING/FYVE/PHD"/>
</dbReference>